<feature type="transmembrane region" description="Helical" evidence="7">
    <location>
        <begin position="280"/>
        <end position="299"/>
    </location>
</feature>
<feature type="transmembrane region" description="Helical" evidence="7">
    <location>
        <begin position="380"/>
        <end position="400"/>
    </location>
</feature>
<feature type="transmembrane region" description="Helical" evidence="7">
    <location>
        <begin position="123"/>
        <end position="145"/>
    </location>
</feature>
<dbReference type="PANTHER" id="PTHR42925">
    <property type="entry name" value="MULTIDRUG AND TOXIN EFFLUX PROTEIN MATE FAMILY"/>
    <property type="match status" value="1"/>
</dbReference>
<evidence type="ECO:0000256" key="7">
    <source>
        <dbReference type="SAM" id="Phobius"/>
    </source>
</evidence>
<dbReference type="GO" id="GO:0042910">
    <property type="term" value="F:xenobiotic transmembrane transporter activity"/>
    <property type="evidence" value="ECO:0007669"/>
    <property type="project" value="InterPro"/>
</dbReference>
<feature type="transmembrane region" description="Helical" evidence="7">
    <location>
        <begin position="311"/>
        <end position="329"/>
    </location>
</feature>
<keyword evidence="2" id="KW-0813">Transport</keyword>
<evidence type="ECO:0008006" key="10">
    <source>
        <dbReference type="Google" id="ProtNLM"/>
    </source>
</evidence>
<keyword evidence="5 7" id="KW-1133">Transmembrane helix</keyword>
<dbReference type="PATRIC" id="fig|742737.3.peg.4405"/>
<feature type="transmembrane region" description="Helical" evidence="7">
    <location>
        <begin position="47"/>
        <end position="67"/>
    </location>
</feature>
<comment type="caution">
    <text evidence="8">The sequence shown here is derived from an EMBL/GenBank/DDBJ whole genome shotgun (WGS) entry which is preliminary data.</text>
</comment>
<sequence>MKKFILSIALPSALQGMITVAMSFIDTLMLGSLTESSIAAASLASQPVFVFTVVHFGLSGGSSVLTAQFWGSKDVESLKKTMGLMYRISAVISMGFFGVCQLAGARILGVMSSDPEVQALGLIYLHTVSWGFLFQGVTLCTMAVLRSVRTVRIAVVTSMGACVFNVVGNYLLIYGHGGFPALGVRGAAIATMAARVAECLIGVGYLLVFEKKIRFRISDLWKSSREIRKKFLENSALVIANESIWSLGMSLFMVIIGQLGTAAVTAYSVSQVLIQLAETFVSGIGYAAGVMSGNLIGAGKRQEAQRSAEQFIRISVLLGIGVGLLIWFGRFPYLAVYRISGETKQLAGQILKILAVQSFFQTIYFVNMMGTLRGGGDTRFVLCTDILFLWCVSLPFGYLFGIRLQAPVWLVVLALKSEGVFKSLIALARIKRKRWIHNLTVEPSNTEQ</sequence>
<feature type="transmembrane region" description="Helical" evidence="7">
    <location>
        <begin position="186"/>
        <end position="208"/>
    </location>
</feature>
<feature type="transmembrane region" description="Helical" evidence="7">
    <location>
        <begin position="251"/>
        <end position="274"/>
    </location>
</feature>
<dbReference type="GO" id="GO:0015297">
    <property type="term" value="F:antiporter activity"/>
    <property type="evidence" value="ECO:0007669"/>
    <property type="project" value="InterPro"/>
</dbReference>
<keyword evidence="9" id="KW-1185">Reference proteome</keyword>
<dbReference type="GO" id="GO:0005886">
    <property type="term" value="C:plasma membrane"/>
    <property type="evidence" value="ECO:0007669"/>
    <property type="project" value="UniProtKB-SubCell"/>
</dbReference>
<dbReference type="InterPro" id="IPR002528">
    <property type="entry name" value="MATE_fam"/>
</dbReference>
<dbReference type="RefSeq" id="WP_006782408.1">
    <property type="nucleotide sequence ID" value="NZ_CP040506.1"/>
</dbReference>
<evidence type="ECO:0000256" key="3">
    <source>
        <dbReference type="ARBA" id="ARBA00022475"/>
    </source>
</evidence>
<organism evidence="8 9">
    <name type="scientific">Hungatella hathewayi WAL-18680</name>
    <dbReference type="NCBI Taxonomy" id="742737"/>
    <lineage>
        <taxon>Bacteria</taxon>
        <taxon>Bacillati</taxon>
        <taxon>Bacillota</taxon>
        <taxon>Clostridia</taxon>
        <taxon>Lachnospirales</taxon>
        <taxon>Lachnospiraceae</taxon>
        <taxon>Hungatella</taxon>
    </lineage>
</organism>
<feature type="transmembrane region" description="Helical" evidence="7">
    <location>
        <begin position="406"/>
        <end position="428"/>
    </location>
</feature>
<feature type="transmembrane region" description="Helical" evidence="7">
    <location>
        <begin position="349"/>
        <end position="368"/>
    </location>
</feature>
<reference evidence="8 9" key="1">
    <citation type="submission" date="2011-08" db="EMBL/GenBank/DDBJ databases">
        <title>The Genome Sequence of Clostridium hathewayi WAL-18680.</title>
        <authorList>
            <consortium name="The Broad Institute Genome Sequencing Platform"/>
            <person name="Earl A."/>
            <person name="Ward D."/>
            <person name="Feldgarden M."/>
            <person name="Gevers D."/>
            <person name="Finegold S.M."/>
            <person name="Summanen P.H."/>
            <person name="Molitoris D.R."/>
            <person name="Song M."/>
            <person name="Daigneault M."/>
            <person name="Allen-Vercoe E."/>
            <person name="Young S.K."/>
            <person name="Zeng Q."/>
            <person name="Gargeya S."/>
            <person name="Fitzgerald M."/>
            <person name="Haas B."/>
            <person name="Abouelleil A."/>
            <person name="Alvarado L."/>
            <person name="Arachchi H.M."/>
            <person name="Berlin A."/>
            <person name="Brown A."/>
            <person name="Chapman S.B."/>
            <person name="Chen Z."/>
            <person name="Dunbar C."/>
            <person name="Freedman E."/>
            <person name="Gearin G."/>
            <person name="Gellesch M."/>
            <person name="Goldberg J."/>
            <person name="Griggs A."/>
            <person name="Gujja S."/>
            <person name="Heiman D."/>
            <person name="Howarth C."/>
            <person name="Larson L."/>
            <person name="Lui A."/>
            <person name="MacDonald P.J.P."/>
            <person name="Montmayeur A."/>
            <person name="Murphy C."/>
            <person name="Neiman D."/>
            <person name="Pearson M."/>
            <person name="Priest M."/>
            <person name="Roberts A."/>
            <person name="Saif S."/>
            <person name="Shea T."/>
            <person name="Shenoy N."/>
            <person name="Sisk P."/>
            <person name="Stolte C."/>
            <person name="Sykes S."/>
            <person name="Wortman J."/>
            <person name="Nusbaum C."/>
            <person name="Birren B."/>
        </authorList>
    </citation>
    <scope>NUCLEOTIDE SEQUENCE [LARGE SCALE GENOMIC DNA]</scope>
    <source>
        <strain evidence="8 9">WAL-18680</strain>
    </source>
</reference>
<accession>G5ILP2</accession>
<dbReference type="InterPro" id="IPR048279">
    <property type="entry name" value="MdtK-like"/>
</dbReference>
<gene>
    <name evidence="8" type="ORF">HMPREF9473_04420</name>
</gene>
<dbReference type="NCBIfam" id="TIGR00797">
    <property type="entry name" value="matE"/>
    <property type="match status" value="1"/>
</dbReference>
<dbReference type="OrthoDB" id="9780160at2"/>
<dbReference type="AlphaFoldDB" id="G5ILP2"/>
<dbReference type="Pfam" id="PF01554">
    <property type="entry name" value="MatE"/>
    <property type="match status" value="2"/>
</dbReference>
<dbReference type="Proteomes" id="UP000005384">
    <property type="component" value="Unassembled WGS sequence"/>
</dbReference>
<feature type="transmembrane region" description="Helical" evidence="7">
    <location>
        <begin position="152"/>
        <end position="174"/>
    </location>
</feature>
<keyword evidence="4 7" id="KW-0812">Transmembrane</keyword>
<dbReference type="InterPro" id="IPR047135">
    <property type="entry name" value="YsiQ"/>
</dbReference>
<protein>
    <recommendedName>
        <fullName evidence="10">MATE efflux family protein</fullName>
    </recommendedName>
</protein>
<evidence type="ECO:0000256" key="6">
    <source>
        <dbReference type="ARBA" id="ARBA00023136"/>
    </source>
</evidence>
<dbReference type="CDD" id="cd13134">
    <property type="entry name" value="MATE_like_8"/>
    <property type="match status" value="1"/>
</dbReference>
<evidence type="ECO:0000313" key="8">
    <source>
        <dbReference type="EMBL" id="EHI57311.1"/>
    </source>
</evidence>
<name>G5ILP2_9FIRM</name>
<keyword evidence="6 7" id="KW-0472">Membrane</keyword>
<comment type="subcellular location">
    <subcellularLocation>
        <location evidence="1">Cell membrane</location>
        <topology evidence="1">Multi-pass membrane protein</topology>
    </subcellularLocation>
</comment>
<proteinExistence type="predicted"/>
<dbReference type="HOGENOM" id="CLU_012893_5_1_9"/>
<evidence type="ECO:0000256" key="1">
    <source>
        <dbReference type="ARBA" id="ARBA00004651"/>
    </source>
</evidence>
<evidence type="ECO:0000256" key="2">
    <source>
        <dbReference type="ARBA" id="ARBA00022448"/>
    </source>
</evidence>
<keyword evidence="3" id="KW-1003">Cell membrane</keyword>
<dbReference type="EMBL" id="ADLN01000120">
    <property type="protein sequence ID" value="EHI57311.1"/>
    <property type="molecule type" value="Genomic_DNA"/>
</dbReference>
<dbReference type="PIRSF" id="PIRSF006603">
    <property type="entry name" value="DinF"/>
    <property type="match status" value="1"/>
</dbReference>
<dbReference type="PANTHER" id="PTHR42925:SF2">
    <property type="entry name" value="NA+ DRIVEN MULTIDRUG EFFLUX PUMP"/>
    <property type="match status" value="1"/>
</dbReference>
<evidence type="ECO:0000313" key="9">
    <source>
        <dbReference type="Proteomes" id="UP000005384"/>
    </source>
</evidence>
<evidence type="ECO:0000256" key="4">
    <source>
        <dbReference type="ARBA" id="ARBA00022692"/>
    </source>
</evidence>
<feature type="transmembrane region" description="Helical" evidence="7">
    <location>
        <begin position="88"/>
        <end position="111"/>
    </location>
</feature>
<evidence type="ECO:0000256" key="5">
    <source>
        <dbReference type="ARBA" id="ARBA00022989"/>
    </source>
</evidence>